<organism evidence="2 3">
    <name type="scientific">Sesamum angolense</name>
    <dbReference type="NCBI Taxonomy" id="2727404"/>
    <lineage>
        <taxon>Eukaryota</taxon>
        <taxon>Viridiplantae</taxon>
        <taxon>Streptophyta</taxon>
        <taxon>Embryophyta</taxon>
        <taxon>Tracheophyta</taxon>
        <taxon>Spermatophyta</taxon>
        <taxon>Magnoliopsida</taxon>
        <taxon>eudicotyledons</taxon>
        <taxon>Gunneridae</taxon>
        <taxon>Pentapetalae</taxon>
        <taxon>asterids</taxon>
        <taxon>lamiids</taxon>
        <taxon>Lamiales</taxon>
        <taxon>Pedaliaceae</taxon>
        <taxon>Sesamum</taxon>
    </lineage>
</organism>
<dbReference type="Pfam" id="PF07727">
    <property type="entry name" value="RVT_2"/>
    <property type="match status" value="1"/>
</dbReference>
<protein>
    <recommendedName>
        <fullName evidence="1">Reverse transcriptase Ty1/copia-type domain-containing protein</fullName>
    </recommendedName>
</protein>
<accession>A0AAE1T7U1</accession>
<evidence type="ECO:0000313" key="2">
    <source>
        <dbReference type="EMBL" id="KAK4383803.1"/>
    </source>
</evidence>
<reference evidence="2" key="2">
    <citation type="journal article" date="2024" name="Plant">
        <title>Genomic evolution and insights into agronomic trait innovations of Sesamum species.</title>
        <authorList>
            <person name="Miao H."/>
            <person name="Wang L."/>
            <person name="Qu L."/>
            <person name="Liu H."/>
            <person name="Sun Y."/>
            <person name="Le M."/>
            <person name="Wang Q."/>
            <person name="Wei S."/>
            <person name="Zheng Y."/>
            <person name="Lin W."/>
            <person name="Duan Y."/>
            <person name="Cao H."/>
            <person name="Xiong S."/>
            <person name="Wang X."/>
            <person name="Wei L."/>
            <person name="Li C."/>
            <person name="Ma Q."/>
            <person name="Ju M."/>
            <person name="Zhao R."/>
            <person name="Li G."/>
            <person name="Mu C."/>
            <person name="Tian Q."/>
            <person name="Mei H."/>
            <person name="Zhang T."/>
            <person name="Gao T."/>
            <person name="Zhang H."/>
        </authorList>
    </citation>
    <scope>NUCLEOTIDE SEQUENCE</scope>
    <source>
        <strain evidence="2">K16</strain>
    </source>
</reference>
<evidence type="ECO:0000259" key="1">
    <source>
        <dbReference type="Pfam" id="PF07727"/>
    </source>
</evidence>
<name>A0AAE1T7U1_9LAMI</name>
<comment type="caution">
    <text evidence="2">The sequence shown here is derived from an EMBL/GenBank/DDBJ whole genome shotgun (WGS) entry which is preliminary data.</text>
</comment>
<dbReference type="AlphaFoldDB" id="A0AAE1T7U1"/>
<evidence type="ECO:0000313" key="3">
    <source>
        <dbReference type="Proteomes" id="UP001289374"/>
    </source>
</evidence>
<reference evidence="2" key="1">
    <citation type="submission" date="2020-06" db="EMBL/GenBank/DDBJ databases">
        <authorList>
            <person name="Li T."/>
            <person name="Hu X."/>
            <person name="Zhang T."/>
            <person name="Song X."/>
            <person name="Zhang H."/>
            <person name="Dai N."/>
            <person name="Sheng W."/>
            <person name="Hou X."/>
            <person name="Wei L."/>
        </authorList>
    </citation>
    <scope>NUCLEOTIDE SEQUENCE</scope>
    <source>
        <strain evidence="2">K16</strain>
        <tissue evidence="2">Leaf</tissue>
    </source>
</reference>
<keyword evidence="3" id="KW-1185">Reference proteome</keyword>
<proteinExistence type="predicted"/>
<sequence>MAKSIQVLLAIVAWYGYEIWQMDIKTAFLNDCVDKNEYDPCVYKKISGSSVAYLMLYVDDILLIRNDVKMLEDTKAWLSTQYSMKNMGEAFYILDIKI</sequence>
<dbReference type="Proteomes" id="UP001289374">
    <property type="component" value="Unassembled WGS sequence"/>
</dbReference>
<gene>
    <name evidence="2" type="ORF">Sango_2741600</name>
</gene>
<dbReference type="EMBL" id="JACGWL010000519">
    <property type="protein sequence ID" value="KAK4383803.1"/>
    <property type="molecule type" value="Genomic_DNA"/>
</dbReference>
<feature type="domain" description="Reverse transcriptase Ty1/copia-type" evidence="1">
    <location>
        <begin position="41"/>
        <end position="97"/>
    </location>
</feature>
<dbReference type="InterPro" id="IPR013103">
    <property type="entry name" value="RVT_2"/>
</dbReference>